<dbReference type="InterPro" id="IPR008928">
    <property type="entry name" value="6-hairpin_glycosidase_sf"/>
</dbReference>
<evidence type="ECO:0000259" key="2">
    <source>
        <dbReference type="Pfam" id="PF21104"/>
    </source>
</evidence>
<dbReference type="PANTHER" id="PTHR34987:SF4">
    <property type="entry name" value="ALPHA-L-RHAMNOSIDASE C-TERMINAL DOMAIN-CONTAINING PROTEIN"/>
    <property type="match status" value="1"/>
</dbReference>
<dbReference type="RefSeq" id="WP_375524682.1">
    <property type="nucleotide sequence ID" value="NZ_JBHILM010000007.1"/>
</dbReference>
<dbReference type="SUPFAM" id="SSF48208">
    <property type="entry name" value="Six-hairpin glycosidases"/>
    <property type="match status" value="1"/>
</dbReference>
<dbReference type="Pfam" id="PF17389">
    <property type="entry name" value="Bac_rhamnosid6H"/>
    <property type="match status" value="1"/>
</dbReference>
<feature type="domain" description="Alpha-L-rhamnosidase six-hairpin glycosidase" evidence="1">
    <location>
        <begin position="192"/>
        <end position="522"/>
    </location>
</feature>
<dbReference type="Pfam" id="PF21104">
    <property type="entry name" value="Glyco_hydro_78_N"/>
    <property type="match status" value="1"/>
</dbReference>
<reference evidence="3 4" key="1">
    <citation type="submission" date="2024-09" db="EMBL/GenBank/DDBJ databases">
        <authorList>
            <person name="Ruan L."/>
        </authorList>
    </citation>
    <scope>NUCLEOTIDE SEQUENCE [LARGE SCALE GENOMIC DNA]</scope>
    <source>
        <strain evidence="3 4">D33</strain>
    </source>
</reference>
<gene>
    <name evidence="3" type="ORF">ACE3NQ_08195</name>
</gene>
<protein>
    <submittedName>
        <fullName evidence="3">Sugar hydrolase</fullName>
    </submittedName>
</protein>
<name>A0ABV5B5E2_9BACL</name>
<proteinExistence type="predicted"/>
<organism evidence="3 4">
    <name type="scientific">Paenibacillus terreus</name>
    <dbReference type="NCBI Taxonomy" id="1387834"/>
    <lineage>
        <taxon>Bacteria</taxon>
        <taxon>Bacillati</taxon>
        <taxon>Bacillota</taxon>
        <taxon>Bacilli</taxon>
        <taxon>Bacillales</taxon>
        <taxon>Paenibacillaceae</taxon>
        <taxon>Paenibacillus</taxon>
    </lineage>
</organism>
<dbReference type="InterPro" id="IPR035396">
    <property type="entry name" value="Bac_rhamnosid6H"/>
</dbReference>
<evidence type="ECO:0000259" key="1">
    <source>
        <dbReference type="Pfam" id="PF17389"/>
    </source>
</evidence>
<sequence length="526" mass="61176">MSEMLQKIDNSIIKKNESFAAKAETLKPTLLQREQRPERIVRVVPDEQVIHGWRVEQEEAAVAEHLPARVLGKGDQVIVDFGDHQVGSLSIKIKPVGSPPDAPLYLKLTFGEMPVEMAVPFFEYDGWLSRSWLQEEYVHVDVLPGVLKLDRRYSFRYLKLEVVDTSPKYKVSFEDICCTTVTSGDRNRVRELHHSDPELQAIDRVSIKTLEDCMQEVFEDGPKRDRRLWLGDLRLQAIANYDTFQNNELVKRCLYLFAAFPNDKGQVAANLFIKPEVIPDDTFLFDYSLLFVSTLHDYYLVTKDQETLEELWPTALRQIEIGLEQLDERLIVQDSEIWYSFIDWHPELNKQAPSQAVLIYAMKQALHLAELLQDDSRDVLRRQIDEVQAAAIQHLWSEVEQYFVSGKGRQVSWATQVWMVLAGVLDKEKSRELLLRLLAEQPGIPLMTPYMMHHLIEALIQVGERDRAILEMKQYWGGMVRDGADTFWELYDLHNKKFSPYGSYLINSYCHAWSCTPTYFIRKYKL</sequence>
<dbReference type="Gene3D" id="1.50.10.10">
    <property type="match status" value="1"/>
</dbReference>
<feature type="domain" description="Glycosyl hydrolase family 78 alpha-rhamnosidase N-terminal" evidence="2">
    <location>
        <begin position="37"/>
        <end position="179"/>
    </location>
</feature>
<dbReference type="GO" id="GO:0016787">
    <property type="term" value="F:hydrolase activity"/>
    <property type="evidence" value="ECO:0007669"/>
    <property type="project" value="UniProtKB-KW"/>
</dbReference>
<dbReference type="InterPro" id="IPR049164">
    <property type="entry name" value="Glyco_hydro_78_N"/>
</dbReference>
<evidence type="ECO:0000313" key="4">
    <source>
        <dbReference type="Proteomes" id="UP001580407"/>
    </source>
</evidence>
<keyword evidence="4" id="KW-1185">Reference proteome</keyword>
<dbReference type="Proteomes" id="UP001580407">
    <property type="component" value="Unassembled WGS sequence"/>
</dbReference>
<dbReference type="PANTHER" id="PTHR34987">
    <property type="entry name" value="C, PUTATIVE (AFU_ORTHOLOGUE AFUA_3G02880)-RELATED"/>
    <property type="match status" value="1"/>
</dbReference>
<comment type="caution">
    <text evidence="3">The sequence shown here is derived from an EMBL/GenBank/DDBJ whole genome shotgun (WGS) entry which is preliminary data.</text>
</comment>
<dbReference type="EMBL" id="JBHILM010000007">
    <property type="protein sequence ID" value="MFB5680886.1"/>
    <property type="molecule type" value="Genomic_DNA"/>
</dbReference>
<dbReference type="InterPro" id="IPR012341">
    <property type="entry name" value="6hp_glycosidase-like_sf"/>
</dbReference>
<evidence type="ECO:0000313" key="3">
    <source>
        <dbReference type="EMBL" id="MFB5680886.1"/>
    </source>
</evidence>
<accession>A0ABV5B5E2</accession>
<keyword evidence="3" id="KW-0378">Hydrolase</keyword>